<organism evidence="1 2">
    <name type="scientific">Cyanomargarita calcarea GSE-NOS-MK-12-04C</name>
    <dbReference type="NCBI Taxonomy" id="2839659"/>
    <lineage>
        <taxon>Bacteria</taxon>
        <taxon>Bacillati</taxon>
        <taxon>Cyanobacteriota</taxon>
        <taxon>Cyanophyceae</taxon>
        <taxon>Nostocales</taxon>
        <taxon>Cyanomargaritaceae</taxon>
        <taxon>Cyanomargarita</taxon>
    </lineage>
</organism>
<accession>A0A951QSG3</accession>
<dbReference type="Proteomes" id="UP000729701">
    <property type="component" value="Unassembled WGS sequence"/>
</dbReference>
<gene>
    <name evidence="1" type="ORF">KME60_28665</name>
</gene>
<name>A0A951QSG3_9CYAN</name>
<protein>
    <submittedName>
        <fullName evidence="1">Uncharacterized protein</fullName>
    </submittedName>
</protein>
<reference evidence="1" key="1">
    <citation type="submission" date="2021-05" db="EMBL/GenBank/DDBJ databases">
        <authorList>
            <person name="Pietrasiak N."/>
            <person name="Ward R."/>
            <person name="Stajich J.E."/>
            <person name="Kurbessoian T."/>
        </authorList>
    </citation>
    <scope>NUCLEOTIDE SEQUENCE</scope>
    <source>
        <strain evidence="1">GSE-NOS-MK-12-04C</strain>
    </source>
</reference>
<evidence type="ECO:0000313" key="1">
    <source>
        <dbReference type="EMBL" id="MBW4671286.1"/>
    </source>
</evidence>
<proteinExistence type="predicted"/>
<dbReference type="AlphaFoldDB" id="A0A951QSG3"/>
<sequence length="68" mass="8117">MNSKELAQYLEATDGIAKPWLLVQLRLKKLEERRVTISDSEYAEQLEDIYQDLMNLGEWWRGIEDKVF</sequence>
<reference evidence="1" key="2">
    <citation type="journal article" date="2022" name="Microbiol. Resour. Announc.">
        <title>Metagenome Sequencing to Explore Phylogenomics of Terrestrial Cyanobacteria.</title>
        <authorList>
            <person name="Ward R.D."/>
            <person name="Stajich J.E."/>
            <person name="Johansen J.R."/>
            <person name="Huntemann M."/>
            <person name="Clum A."/>
            <person name="Foster B."/>
            <person name="Foster B."/>
            <person name="Roux S."/>
            <person name="Palaniappan K."/>
            <person name="Varghese N."/>
            <person name="Mukherjee S."/>
            <person name="Reddy T.B.K."/>
            <person name="Daum C."/>
            <person name="Copeland A."/>
            <person name="Chen I.A."/>
            <person name="Ivanova N.N."/>
            <person name="Kyrpides N.C."/>
            <person name="Shapiro N."/>
            <person name="Eloe-Fadrosh E.A."/>
            <person name="Pietrasiak N."/>
        </authorList>
    </citation>
    <scope>NUCLEOTIDE SEQUENCE</scope>
    <source>
        <strain evidence="1">GSE-NOS-MK-12-04C</strain>
    </source>
</reference>
<dbReference type="EMBL" id="JAHHGZ010000042">
    <property type="protein sequence ID" value="MBW4671286.1"/>
    <property type="molecule type" value="Genomic_DNA"/>
</dbReference>
<evidence type="ECO:0000313" key="2">
    <source>
        <dbReference type="Proteomes" id="UP000729701"/>
    </source>
</evidence>
<comment type="caution">
    <text evidence="1">The sequence shown here is derived from an EMBL/GenBank/DDBJ whole genome shotgun (WGS) entry which is preliminary data.</text>
</comment>